<reference evidence="2 3" key="1">
    <citation type="submission" date="2007-05" db="EMBL/GenBank/DDBJ databases">
        <title>Complete sequence of Geobacter uraniireducens Rf4.</title>
        <authorList>
            <consortium name="US DOE Joint Genome Institute"/>
            <person name="Copeland A."/>
            <person name="Lucas S."/>
            <person name="Lapidus A."/>
            <person name="Barry K."/>
            <person name="Detter J.C."/>
            <person name="Glavina del Rio T."/>
            <person name="Hammon N."/>
            <person name="Israni S."/>
            <person name="Dalin E."/>
            <person name="Tice H."/>
            <person name="Pitluck S."/>
            <person name="Chertkov O."/>
            <person name="Brettin T."/>
            <person name="Bruce D."/>
            <person name="Han C."/>
            <person name="Schmutz J."/>
            <person name="Larimer F."/>
            <person name="Land M."/>
            <person name="Hauser L."/>
            <person name="Kyrpides N."/>
            <person name="Mikhailova N."/>
            <person name="Shelobolina E."/>
            <person name="Aklujkar M."/>
            <person name="Lovley D."/>
            <person name="Richardson P."/>
        </authorList>
    </citation>
    <scope>NUCLEOTIDE SEQUENCE [LARGE SCALE GENOMIC DNA]</scope>
    <source>
        <strain evidence="2 3">Rf4</strain>
    </source>
</reference>
<dbReference type="PANTHER" id="PTHR43031:SF16">
    <property type="entry name" value="OXIDOREDUCTASE"/>
    <property type="match status" value="1"/>
</dbReference>
<dbReference type="InterPro" id="IPR036873">
    <property type="entry name" value="Rhodanese-like_dom_sf"/>
</dbReference>
<dbReference type="SMART" id="SM00450">
    <property type="entry name" value="RHOD"/>
    <property type="match status" value="1"/>
</dbReference>
<sequence>MTLMTLQLYPTTIFAVASEFETFLGRFDYEVRDDMKIDSKGLVPLLTTGKAILVDVRFKEEVAAWHTGFALNIPLNELPRRIGELPKDKIIVAACPHKDRSAIAMAYLRSKGYDAKYLTDGLIGLAELLRGERAKDFMEDMNKAKTK</sequence>
<dbReference type="CDD" id="cd00158">
    <property type="entry name" value="RHOD"/>
    <property type="match status" value="1"/>
</dbReference>
<keyword evidence="3" id="KW-1185">Reference proteome</keyword>
<dbReference type="AlphaFoldDB" id="A5GCN4"/>
<dbReference type="Pfam" id="PF00581">
    <property type="entry name" value="Rhodanese"/>
    <property type="match status" value="1"/>
</dbReference>
<dbReference type="KEGG" id="gur:Gura_0437"/>
<organism evidence="2 3">
    <name type="scientific">Geotalea uraniireducens (strain Rf4)</name>
    <name type="common">Geobacter uraniireducens</name>
    <dbReference type="NCBI Taxonomy" id="351605"/>
    <lineage>
        <taxon>Bacteria</taxon>
        <taxon>Pseudomonadati</taxon>
        <taxon>Thermodesulfobacteriota</taxon>
        <taxon>Desulfuromonadia</taxon>
        <taxon>Geobacterales</taxon>
        <taxon>Geobacteraceae</taxon>
        <taxon>Geotalea</taxon>
    </lineage>
</organism>
<dbReference type="InterPro" id="IPR001763">
    <property type="entry name" value="Rhodanese-like_dom"/>
</dbReference>
<dbReference type="PANTHER" id="PTHR43031">
    <property type="entry name" value="FAD-DEPENDENT OXIDOREDUCTASE"/>
    <property type="match status" value="1"/>
</dbReference>
<evidence type="ECO:0000313" key="3">
    <source>
        <dbReference type="Proteomes" id="UP000006695"/>
    </source>
</evidence>
<accession>A5GCN4</accession>
<dbReference type="InterPro" id="IPR050229">
    <property type="entry name" value="GlpE_sulfurtransferase"/>
</dbReference>
<dbReference type="EMBL" id="CP000698">
    <property type="protein sequence ID" value="ABQ24653.1"/>
    <property type="molecule type" value="Genomic_DNA"/>
</dbReference>
<feature type="domain" description="Rhodanese" evidence="1">
    <location>
        <begin position="47"/>
        <end position="130"/>
    </location>
</feature>
<proteinExistence type="predicted"/>
<protein>
    <submittedName>
        <fullName evidence="2">Rhodanese domain protein</fullName>
    </submittedName>
</protein>
<evidence type="ECO:0000259" key="1">
    <source>
        <dbReference type="PROSITE" id="PS50206"/>
    </source>
</evidence>
<evidence type="ECO:0000313" key="2">
    <source>
        <dbReference type="EMBL" id="ABQ24653.1"/>
    </source>
</evidence>
<dbReference type="STRING" id="351605.Gura_0437"/>
<name>A5GCN4_GEOUR</name>
<dbReference type="Proteomes" id="UP000006695">
    <property type="component" value="Chromosome"/>
</dbReference>
<dbReference type="HOGENOM" id="CLU_089574_11_0_7"/>
<gene>
    <name evidence="2" type="ordered locus">Gura_0437</name>
</gene>
<dbReference type="Gene3D" id="3.40.250.10">
    <property type="entry name" value="Rhodanese-like domain"/>
    <property type="match status" value="1"/>
</dbReference>
<dbReference type="PROSITE" id="PS50206">
    <property type="entry name" value="RHODANESE_3"/>
    <property type="match status" value="1"/>
</dbReference>
<dbReference type="SUPFAM" id="SSF52821">
    <property type="entry name" value="Rhodanese/Cell cycle control phosphatase"/>
    <property type="match status" value="1"/>
</dbReference>